<dbReference type="SMART" id="SM00563">
    <property type="entry name" value="PlsC"/>
    <property type="match status" value="1"/>
</dbReference>
<dbReference type="Pfam" id="PF01553">
    <property type="entry name" value="Acyltransferase"/>
    <property type="match status" value="1"/>
</dbReference>
<sequence length="227" mass="24801">MWYWLLKHVLVGPVLRLLGRPKIEGLHHVPKGGPVIIAANHLAVVDSLYLCLALRRRVAFIAKQEYFTGGGFRGRVNRFVMNATGQVPVDRTGGTSGSDSLAAAVRILESGGIWGIHPEGTRSPDGRVYRGRTGVIRVAMQTGAPVIPVVLSGTDRVNPRNRRFLRPAKVRISFGRPRCFPPADQQAVRRATDELMADIVRRSGRAYVDCYAATFKERAAAAQHGAG</sequence>
<protein>
    <submittedName>
        <fullName evidence="4">1-acyl-sn-glycerol-3-phosphate acyltransferase</fullName>
    </submittedName>
</protein>
<dbReference type="RefSeq" id="WP_154789884.1">
    <property type="nucleotide sequence ID" value="NZ_WMBB01000010.1"/>
</dbReference>
<dbReference type="EMBL" id="WMBB01000010">
    <property type="protein sequence ID" value="MTE15452.1"/>
    <property type="molecule type" value="Genomic_DNA"/>
</dbReference>
<reference evidence="4 5" key="1">
    <citation type="submission" date="2019-11" db="EMBL/GenBank/DDBJ databases">
        <title>Nocardia sp. nov. CT2-14 isolated from soil.</title>
        <authorList>
            <person name="Kanchanasin P."/>
            <person name="Tanasupawat S."/>
            <person name="Yuki M."/>
            <person name="Kudo T."/>
        </authorList>
    </citation>
    <scope>NUCLEOTIDE SEQUENCE [LARGE SCALE GENOMIC DNA]</scope>
    <source>
        <strain evidence="4 5">CT2-14</strain>
    </source>
</reference>
<evidence type="ECO:0000259" key="3">
    <source>
        <dbReference type="SMART" id="SM00563"/>
    </source>
</evidence>
<keyword evidence="2 4" id="KW-0012">Acyltransferase</keyword>
<name>A0A6I3KZF9_9NOCA</name>
<evidence type="ECO:0000256" key="2">
    <source>
        <dbReference type="ARBA" id="ARBA00023315"/>
    </source>
</evidence>
<feature type="domain" description="Phospholipid/glycerol acyltransferase" evidence="3">
    <location>
        <begin position="35"/>
        <end position="154"/>
    </location>
</feature>
<evidence type="ECO:0000313" key="5">
    <source>
        <dbReference type="Proteomes" id="UP000432464"/>
    </source>
</evidence>
<dbReference type="SUPFAM" id="SSF69593">
    <property type="entry name" value="Glycerol-3-phosphate (1)-acyltransferase"/>
    <property type="match status" value="1"/>
</dbReference>
<accession>A0A6I3KZF9</accession>
<evidence type="ECO:0000313" key="4">
    <source>
        <dbReference type="EMBL" id="MTE15452.1"/>
    </source>
</evidence>
<dbReference type="GO" id="GO:0006654">
    <property type="term" value="P:phosphatidic acid biosynthetic process"/>
    <property type="evidence" value="ECO:0007669"/>
    <property type="project" value="TreeGrafter"/>
</dbReference>
<proteinExistence type="predicted"/>
<dbReference type="GO" id="GO:0005886">
    <property type="term" value="C:plasma membrane"/>
    <property type="evidence" value="ECO:0007669"/>
    <property type="project" value="TreeGrafter"/>
</dbReference>
<dbReference type="Proteomes" id="UP000432464">
    <property type="component" value="Unassembled WGS sequence"/>
</dbReference>
<gene>
    <name evidence="4" type="ORF">GLP40_22110</name>
</gene>
<comment type="caution">
    <text evidence="4">The sequence shown here is derived from an EMBL/GenBank/DDBJ whole genome shotgun (WGS) entry which is preliminary data.</text>
</comment>
<dbReference type="PANTHER" id="PTHR10434:SF11">
    <property type="entry name" value="1-ACYL-SN-GLYCEROL-3-PHOSPHATE ACYLTRANSFERASE"/>
    <property type="match status" value="1"/>
</dbReference>
<evidence type="ECO:0000256" key="1">
    <source>
        <dbReference type="ARBA" id="ARBA00022679"/>
    </source>
</evidence>
<keyword evidence="1 4" id="KW-0808">Transferase</keyword>
<dbReference type="PANTHER" id="PTHR10434">
    <property type="entry name" value="1-ACYL-SN-GLYCEROL-3-PHOSPHATE ACYLTRANSFERASE"/>
    <property type="match status" value="1"/>
</dbReference>
<keyword evidence="5" id="KW-1185">Reference proteome</keyword>
<organism evidence="4 5">
    <name type="scientific">Nocardia aurantiaca</name>
    <dbReference type="NCBI Taxonomy" id="2675850"/>
    <lineage>
        <taxon>Bacteria</taxon>
        <taxon>Bacillati</taxon>
        <taxon>Actinomycetota</taxon>
        <taxon>Actinomycetes</taxon>
        <taxon>Mycobacteriales</taxon>
        <taxon>Nocardiaceae</taxon>
        <taxon>Nocardia</taxon>
    </lineage>
</organism>
<dbReference type="CDD" id="cd07989">
    <property type="entry name" value="LPLAT_AGPAT-like"/>
    <property type="match status" value="1"/>
</dbReference>
<dbReference type="AlphaFoldDB" id="A0A6I3KZF9"/>
<dbReference type="GO" id="GO:0003841">
    <property type="term" value="F:1-acylglycerol-3-phosphate O-acyltransferase activity"/>
    <property type="evidence" value="ECO:0007669"/>
    <property type="project" value="TreeGrafter"/>
</dbReference>
<dbReference type="InterPro" id="IPR002123">
    <property type="entry name" value="Plipid/glycerol_acylTrfase"/>
</dbReference>